<evidence type="ECO:0000256" key="7">
    <source>
        <dbReference type="ARBA" id="ARBA00023125"/>
    </source>
</evidence>
<comment type="caution">
    <text evidence="10">The sequence shown here is derived from an EMBL/GenBank/DDBJ whole genome shotgun (WGS) entry which is preliminary data.</text>
</comment>
<keyword evidence="8" id="KW-0539">Nucleus</keyword>
<dbReference type="Pfam" id="PF02765">
    <property type="entry name" value="POT1"/>
    <property type="match status" value="1"/>
</dbReference>
<accession>A0A9Q0QZM5</accession>
<dbReference type="InterPro" id="IPR012340">
    <property type="entry name" value="NA-bd_OB-fold"/>
</dbReference>
<dbReference type="Gene3D" id="2.40.50.140">
    <property type="entry name" value="Nucleic acid-binding proteins"/>
    <property type="match status" value="2"/>
</dbReference>
<dbReference type="AlphaFoldDB" id="A0A9Q0QZM5"/>
<sequence length="308" mass="34935">MNDPTSSRSFFLGFPQTSLRPLGDAVTNKNQKEKMNVIGIIVELGIPRMSKGSDYVLIMRIVDQWHHKDEVLVSIFTKKLEDLPQAKHCGDIILLYNIVMRPHEGTPSLVFQKQYSSFALFEGKSSTDLNPYHTSSTFCLKNQDELYVRRARAWSLHFEPDGGGTEYLIYLKDIKDGEFCDLVCKILLVSEVSQDEWVLFVWDGTDAPTLTFDSEQDSEAASLLPSHQDPLSLPREAVCTFPSVGTILRVGGFSDNPGFGQYFQGWNQWFNVKGIIMIDCQLMIVCLARTINILDLIYLKRLNCKDTC</sequence>
<dbReference type="PANTHER" id="PTHR14513">
    <property type="entry name" value="PROTECTION OF TELOMERES 1"/>
    <property type="match status" value="1"/>
</dbReference>
<keyword evidence="6" id="KW-0779">Telomere</keyword>
<evidence type="ECO:0000256" key="6">
    <source>
        <dbReference type="ARBA" id="ARBA00022895"/>
    </source>
</evidence>
<evidence type="ECO:0000256" key="8">
    <source>
        <dbReference type="ARBA" id="ARBA00023242"/>
    </source>
</evidence>
<keyword evidence="5" id="KW-0158">Chromosome</keyword>
<evidence type="ECO:0000256" key="3">
    <source>
        <dbReference type="ARBA" id="ARBA00008442"/>
    </source>
</evidence>
<evidence type="ECO:0000256" key="5">
    <source>
        <dbReference type="ARBA" id="ARBA00022454"/>
    </source>
</evidence>
<evidence type="ECO:0000313" key="11">
    <source>
        <dbReference type="Proteomes" id="UP001141806"/>
    </source>
</evidence>
<dbReference type="GO" id="GO:0000783">
    <property type="term" value="C:nuclear telomere cap complex"/>
    <property type="evidence" value="ECO:0007669"/>
    <property type="project" value="TreeGrafter"/>
</dbReference>
<dbReference type="Proteomes" id="UP001141806">
    <property type="component" value="Unassembled WGS sequence"/>
</dbReference>
<proteinExistence type="inferred from homology"/>
<organism evidence="10 11">
    <name type="scientific">Protea cynaroides</name>
    <dbReference type="NCBI Taxonomy" id="273540"/>
    <lineage>
        <taxon>Eukaryota</taxon>
        <taxon>Viridiplantae</taxon>
        <taxon>Streptophyta</taxon>
        <taxon>Embryophyta</taxon>
        <taxon>Tracheophyta</taxon>
        <taxon>Spermatophyta</taxon>
        <taxon>Magnoliopsida</taxon>
        <taxon>Proteales</taxon>
        <taxon>Proteaceae</taxon>
        <taxon>Protea</taxon>
    </lineage>
</organism>
<dbReference type="CDD" id="cd04497">
    <property type="entry name" value="hPOT1_OB1_like"/>
    <property type="match status" value="1"/>
</dbReference>
<keyword evidence="7" id="KW-0238">DNA-binding</keyword>
<keyword evidence="11" id="KW-1185">Reference proteome</keyword>
<dbReference type="GO" id="GO:0032210">
    <property type="term" value="P:regulation of telomere maintenance via telomerase"/>
    <property type="evidence" value="ECO:0007669"/>
    <property type="project" value="TreeGrafter"/>
</dbReference>
<evidence type="ECO:0000256" key="4">
    <source>
        <dbReference type="ARBA" id="ARBA00015253"/>
    </source>
</evidence>
<dbReference type="InterPro" id="IPR011564">
    <property type="entry name" value="Telomer_end-bd_POT1/Cdc13"/>
</dbReference>
<evidence type="ECO:0000256" key="2">
    <source>
        <dbReference type="ARBA" id="ARBA00004574"/>
    </source>
</evidence>
<reference evidence="10" key="1">
    <citation type="journal article" date="2023" name="Plant J.">
        <title>The genome of the king protea, Protea cynaroides.</title>
        <authorList>
            <person name="Chang J."/>
            <person name="Duong T.A."/>
            <person name="Schoeman C."/>
            <person name="Ma X."/>
            <person name="Roodt D."/>
            <person name="Barker N."/>
            <person name="Li Z."/>
            <person name="Van de Peer Y."/>
            <person name="Mizrachi E."/>
        </authorList>
    </citation>
    <scope>NUCLEOTIDE SEQUENCE</scope>
    <source>
        <tissue evidence="10">Young leaves</tissue>
    </source>
</reference>
<dbReference type="Pfam" id="PF16686">
    <property type="entry name" value="POT1PC"/>
    <property type="match status" value="1"/>
</dbReference>
<dbReference type="GO" id="GO:0098505">
    <property type="term" value="F:G-rich strand telomeric DNA binding"/>
    <property type="evidence" value="ECO:0007669"/>
    <property type="project" value="TreeGrafter"/>
</dbReference>
<feature type="domain" description="Telomeric single stranded DNA binding POT1/Cdc13" evidence="9">
    <location>
        <begin position="19"/>
        <end position="156"/>
    </location>
</feature>
<dbReference type="SMART" id="SM00976">
    <property type="entry name" value="Telo_bind"/>
    <property type="match status" value="1"/>
</dbReference>
<evidence type="ECO:0000313" key="10">
    <source>
        <dbReference type="EMBL" id="KAJ4977953.1"/>
    </source>
</evidence>
<name>A0A9Q0QZM5_9MAGN</name>
<protein>
    <recommendedName>
        <fullName evidence="4">Protection of telomeres protein 1</fullName>
    </recommendedName>
</protein>
<dbReference type="OrthoDB" id="2186770at2759"/>
<gene>
    <name evidence="10" type="ORF">NE237_008733</name>
</gene>
<dbReference type="InterPro" id="IPR028389">
    <property type="entry name" value="POT1"/>
</dbReference>
<dbReference type="InterPro" id="IPR032042">
    <property type="entry name" value="POT1PC"/>
</dbReference>
<evidence type="ECO:0000256" key="1">
    <source>
        <dbReference type="ARBA" id="ARBA00004123"/>
    </source>
</evidence>
<comment type="subcellular location">
    <subcellularLocation>
        <location evidence="2">Chromosome</location>
        <location evidence="2">Telomere</location>
    </subcellularLocation>
    <subcellularLocation>
        <location evidence="1">Nucleus</location>
    </subcellularLocation>
</comment>
<dbReference type="EMBL" id="JAMYWD010000002">
    <property type="protein sequence ID" value="KAJ4977953.1"/>
    <property type="molecule type" value="Genomic_DNA"/>
</dbReference>
<dbReference type="GO" id="GO:0010521">
    <property type="term" value="F:telomerase inhibitor activity"/>
    <property type="evidence" value="ECO:0007669"/>
    <property type="project" value="TreeGrafter"/>
</dbReference>
<dbReference type="SUPFAM" id="SSF50249">
    <property type="entry name" value="Nucleic acid-binding proteins"/>
    <property type="match status" value="2"/>
</dbReference>
<evidence type="ECO:0000259" key="9">
    <source>
        <dbReference type="SMART" id="SM00976"/>
    </source>
</evidence>
<comment type="similarity">
    <text evidence="3">Belongs to the telombin family.</text>
</comment>
<dbReference type="GO" id="GO:0016233">
    <property type="term" value="P:telomere capping"/>
    <property type="evidence" value="ECO:0007669"/>
    <property type="project" value="TreeGrafter"/>
</dbReference>
<dbReference type="PANTHER" id="PTHR14513:SF0">
    <property type="entry name" value="PROTECTION OF TELOMERES PROTEIN 1"/>
    <property type="match status" value="1"/>
</dbReference>